<gene>
    <name evidence="1" type="ORF">CLV67_111284</name>
</gene>
<keyword evidence="2" id="KW-1185">Reference proteome</keyword>
<comment type="caution">
    <text evidence="1">The sequence shown here is derived from an EMBL/GenBank/DDBJ whole genome shotgun (WGS) entry which is preliminary data.</text>
</comment>
<organism evidence="1 2">
    <name type="scientific">Actinoplanes italicus</name>
    <dbReference type="NCBI Taxonomy" id="113567"/>
    <lineage>
        <taxon>Bacteria</taxon>
        <taxon>Bacillati</taxon>
        <taxon>Actinomycetota</taxon>
        <taxon>Actinomycetes</taxon>
        <taxon>Micromonosporales</taxon>
        <taxon>Micromonosporaceae</taxon>
        <taxon>Actinoplanes</taxon>
    </lineage>
</organism>
<evidence type="ECO:0000313" key="1">
    <source>
        <dbReference type="EMBL" id="PRX19136.1"/>
    </source>
</evidence>
<sequence length="91" mass="9705">MCVSRCAGRVGGRRYAGLSVVIVGRPGGCARSAGGGWVAKRGDLRAEGRRLRTDDVTQLVSLVQSVMRSAESHTEVSPRLPYVSLSGKHPR</sequence>
<dbReference type="EMBL" id="PVMZ01000011">
    <property type="protein sequence ID" value="PRX19136.1"/>
    <property type="molecule type" value="Genomic_DNA"/>
</dbReference>
<proteinExistence type="predicted"/>
<accession>A0A2T0K7Z2</accession>
<dbReference type="AlphaFoldDB" id="A0A2T0K7Z2"/>
<evidence type="ECO:0000313" key="2">
    <source>
        <dbReference type="Proteomes" id="UP000239415"/>
    </source>
</evidence>
<protein>
    <submittedName>
        <fullName evidence="1">Uncharacterized protein</fullName>
    </submittedName>
</protein>
<name>A0A2T0K7Z2_9ACTN</name>
<reference evidence="1 2" key="1">
    <citation type="submission" date="2018-03" db="EMBL/GenBank/DDBJ databases">
        <title>Genomic Encyclopedia of Archaeal and Bacterial Type Strains, Phase II (KMG-II): from individual species to whole genera.</title>
        <authorList>
            <person name="Goeker M."/>
        </authorList>
    </citation>
    <scope>NUCLEOTIDE SEQUENCE [LARGE SCALE GENOMIC DNA]</scope>
    <source>
        <strain evidence="1 2">DSM 43146</strain>
    </source>
</reference>
<dbReference type="Proteomes" id="UP000239415">
    <property type="component" value="Unassembled WGS sequence"/>
</dbReference>